<keyword evidence="3 7" id="KW-0812">Transmembrane</keyword>
<protein>
    <recommendedName>
        <fullName evidence="7">Tetraspanin</fullName>
    </recommendedName>
</protein>
<organism evidence="8 9">
    <name type="scientific">Manduca sexta</name>
    <name type="common">Tobacco hawkmoth</name>
    <name type="synonym">Tobacco hornworm</name>
    <dbReference type="NCBI Taxonomy" id="7130"/>
    <lineage>
        <taxon>Eukaryota</taxon>
        <taxon>Metazoa</taxon>
        <taxon>Ecdysozoa</taxon>
        <taxon>Arthropoda</taxon>
        <taxon>Hexapoda</taxon>
        <taxon>Insecta</taxon>
        <taxon>Pterygota</taxon>
        <taxon>Neoptera</taxon>
        <taxon>Endopterygota</taxon>
        <taxon>Lepidoptera</taxon>
        <taxon>Glossata</taxon>
        <taxon>Ditrysia</taxon>
        <taxon>Bombycoidea</taxon>
        <taxon>Sphingidae</taxon>
        <taxon>Sphinginae</taxon>
        <taxon>Sphingini</taxon>
        <taxon>Manduca</taxon>
    </lineage>
</organism>
<evidence type="ECO:0000256" key="2">
    <source>
        <dbReference type="ARBA" id="ARBA00006840"/>
    </source>
</evidence>
<keyword evidence="5 7" id="KW-0472">Membrane</keyword>
<dbReference type="EMBL" id="JH668291">
    <property type="protein sequence ID" value="KAG6442156.1"/>
    <property type="molecule type" value="Genomic_DNA"/>
</dbReference>
<dbReference type="PRINTS" id="PR00259">
    <property type="entry name" value="TMFOUR"/>
</dbReference>
<evidence type="ECO:0000313" key="8">
    <source>
        <dbReference type="EMBL" id="KAG6442155.1"/>
    </source>
</evidence>
<feature type="transmembrane region" description="Helical" evidence="7">
    <location>
        <begin position="214"/>
        <end position="238"/>
    </location>
</feature>
<evidence type="ECO:0000256" key="5">
    <source>
        <dbReference type="ARBA" id="ARBA00023136"/>
    </source>
</evidence>
<dbReference type="SUPFAM" id="SSF48652">
    <property type="entry name" value="Tetraspanin"/>
    <property type="match status" value="1"/>
</dbReference>
<feature type="disulfide bond" evidence="6">
    <location>
        <begin position="159"/>
        <end position="190"/>
    </location>
</feature>
<dbReference type="EMBL" id="JH668291">
    <property type="protein sequence ID" value="KAG6442155.1"/>
    <property type="molecule type" value="Genomic_DNA"/>
</dbReference>
<feature type="transmembrane region" description="Helical" evidence="7">
    <location>
        <begin position="94"/>
        <end position="121"/>
    </location>
</feature>
<dbReference type="CDD" id="cd03127">
    <property type="entry name" value="tetraspanin_LEL"/>
    <property type="match status" value="1"/>
</dbReference>
<feature type="transmembrane region" description="Helical" evidence="7">
    <location>
        <begin position="26"/>
        <end position="53"/>
    </location>
</feature>
<comment type="caution">
    <text evidence="8">The sequence shown here is derived from an EMBL/GenBank/DDBJ whole genome shotgun (WGS) entry which is preliminary data.</text>
</comment>
<dbReference type="InterPro" id="IPR018499">
    <property type="entry name" value="Tetraspanin/Peripherin"/>
</dbReference>
<dbReference type="Pfam" id="PF00335">
    <property type="entry name" value="Tetraspanin"/>
    <property type="match status" value="1"/>
</dbReference>
<evidence type="ECO:0000256" key="3">
    <source>
        <dbReference type="ARBA" id="ARBA00022692"/>
    </source>
</evidence>
<dbReference type="OrthoDB" id="10033535at2759"/>
<keyword evidence="9" id="KW-1185">Reference proteome</keyword>
<dbReference type="PIRSF" id="PIRSF002419">
    <property type="entry name" value="Tetraspanin"/>
    <property type="match status" value="1"/>
</dbReference>
<reference evidence="8" key="2">
    <citation type="submission" date="2020-12" db="EMBL/GenBank/DDBJ databases">
        <authorList>
            <person name="Kanost M."/>
        </authorList>
    </citation>
    <scope>NUCLEOTIDE SEQUENCE</scope>
</reference>
<evidence type="ECO:0000256" key="6">
    <source>
        <dbReference type="PIRSR" id="PIRSR002419-1"/>
    </source>
</evidence>
<comment type="subcellular location">
    <subcellularLocation>
        <location evidence="1 7">Membrane</location>
        <topology evidence="1 7">Multi-pass membrane protein</topology>
    </subcellularLocation>
</comment>
<name>A0A921YMS8_MANSE</name>
<keyword evidence="6" id="KW-1015">Disulfide bond</keyword>
<evidence type="ECO:0000256" key="1">
    <source>
        <dbReference type="ARBA" id="ARBA00004141"/>
    </source>
</evidence>
<dbReference type="InterPro" id="IPR008952">
    <property type="entry name" value="Tetraspanin_EC2_sf"/>
</dbReference>
<dbReference type="Gene3D" id="1.10.1450.10">
    <property type="entry name" value="Tetraspanin"/>
    <property type="match status" value="1"/>
</dbReference>
<comment type="similarity">
    <text evidence="2 7">Belongs to the tetraspanin (TM4SF) family.</text>
</comment>
<feature type="disulfide bond" evidence="6">
    <location>
        <begin position="160"/>
        <end position="178"/>
    </location>
</feature>
<keyword evidence="4 7" id="KW-1133">Transmembrane helix</keyword>
<gene>
    <name evidence="8" type="ORF">O3G_MSEX002204</name>
</gene>
<reference evidence="8" key="1">
    <citation type="journal article" date="2016" name="Insect Biochem. Mol. Biol.">
        <title>Multifaceted biological insights from a draft genome sequence of the tobacco hornworm moth, Manduca sexta.</title>
        <authorList>
            <person name="Kanost M.R."/>
            <person name="Arrese E.L."/>
            <person name="Cao X."/>
            <person name="Chen Y.R."/>
            <person name="Chellapilla S."/>
            <person name="Goldsmith M.R."/>
            <person name="Grosse-Wilde E."/>
            <person name="Heckel D.G."/>
            <person name="Herndon N."/>
            <person name="Jiang H."/>
            <person name="Papanicolaou A."/>
            <person name="Qu J."/>
            <person name="Soulages J.L."/>
            <person name="Vogel H."/>
            <person name="Walters J."/>
            <person name="Waterhouse R.M."/>
            <person name="Ahn S.J."/>
            <person name="Almeida F.C."/>
            <person name="An C."/>
            <person name="Aqrawi P."/>
            <person name="Bretschneider A."/>
            <person name="Bryant W.B."/>
            <person name="Bucks S."/>
            <person name="Chao H."/>
            <person name="Chevignon G."/>
            <person name="Christen J.M."/>
            <person name="Clarke D.F."/>
            <person name="Dittmer N.T."/>
            <person name="Ferguson L.C.F."/>
            <person name="Garavelou S."/>
            <person name="Gordon K.H.J."/>
            <person name="Gunaratna R.T."/>
            <person name="Han Y."/>
            <person name="Hauser F."/>
            <person name="He Y."/>
            <person name="Heidel-Fischer H."/>
            <person name="Hirsh A."/>
            <person name="Hu Y."/>
            <person name="Jiang H."/>
            <person name="Kalra D."/>
            <person name="Klinner C."/>
            <person name="Konig C."/>
            <person name="Kovar C."/>
            <person name="Kroll A.R."/>
            <person name="Kuwar S.S."/>
            <person name="Lee S.L."/>
            <person name="Lehman R."/>
            <person name="Li K."/>
            <person name="Li Z."/>
            <person name="Liang H."/>
            <person name="Lovelace S."/>
            <person name="Lu Z."/>
            <person name="Mansfield J.H."/>
            <person name="McCulloch K.J."/>
            <person name="Mathew T."/>
            <person name="Morton B."/>
            <person name="Muzny D.M."/>
            <person name="Neunemann D."/>
            <person name="Ongeri F."/>
            <person name="Pauchet Y."/>
            <person name="Pu L.L."/>
            <person name="Pyrousis I."/>
            <person name="Rao X.J."/>
            <person name="Redding A."/>
            <person name="Roesel C."/>
            <person name="Sanchez-Gracia A."/>
            <person name="Schaack S."/>
            <person name="Shukla A."/>
            <person name="Tetreau G."/>
            <person name="Wang Y."/>
            <person name="Xiong G.H."/>
            <person name="Traut W."/>
            <person name="Walsh T.K."/>
            <person name="Worley K.C."/>
            <person name="Wu D."/>
            <person name="Wu W."/>
            <person name="Wu Y.Q."/>
            <person name="Zhang X."/>
            <person name="Zou Z."/>
            <person name="Zucker H."/>
            <person name="Briscoe A.D."/>
            <person name="Burmester T."/>
            <person name="Clem R.J."/>
            <person name="Feyereisen R."/>
            <person name="Grimmelikhuijzen C.J.P."/>
            <person name="Hamodrakas S.J."/>
            <person name="Hansson B.S."/>
            <person name="Huguet E."/>
            <person name="Jermiin L.S."/>
            <person name="Lan Q."/>
            <person name="Lehman H.K."/>
            <person name="Lorenzen M."/>
            <person name="Merzendorfer H."/>
            <person name="Michalopoulos I."/>
            <person name="Morton D.B."/>
            <person name="Muthukrishnan S."/>
            <person name="Oakeshott J.G."/>
            <person name="Palmer W."/>
            <person name="Park Y."/>
            <person name="Passarelli A.L."/>
            <person name="Rozas J."/>
            <person name="Schwartz L.M."/>
            <person name="Smith W."/>
            <person name="Southgate A."/>
            <person name="Vilcinskas A."/>
            <person name="Vogt R."/>
            <person name="Wang P."/>
            <person name="Werren J."/>
            <person name="Yu X.Q."/>
            <person name="Zhou J.J."/>
            <person name="Brown S.J."/>
            <person name="Scherer S.E."/>
            <person name="Richards S."/>
            <person name="Blissard G.W."/>
        </authorList>
    </citation>
    <scope>NUCLEOTIDE SEQUENCE</scope>
</reference>
<dbReference type="AlphaFoldDB" id="A0A921YMS8"/>
<evidence type="ECO:0000256" key="7">
    <source>
        <dbReference type="RuleBase" id="RU361218"/>
    </source>
</evidence>
<dbReference type="GO" id="GO:0005886">
    <property type="term" value="C:plasma membrane"/>
    <property type="evidence" value="ECO:0007669"/>
    <property type="project" value="TreeGrafter"/>
</dbReference>
<evidence type="ECO:0000313" key="9">
    <source>
        <dbReference type="Proteomes" id="UP000791440"/>
    </source>
</evidence>
<dbReference type="PANTHER" id="PTHR19282">
    <property type="entry name" value="TETRASPANIN"/>
    <property type="match status" value="1"/>
</dbReference>
<proteinExistence type="inferred from homology"/>
<dbReference type="Proteomes" id="UP000791440">
    <property type="component" value="Unassembled WGS sequence"/>
</dbReference>
<evidence type="ECO:0000256" key="4">
    <source>
        <dbReference type="ARBA" id="ARBA00022989"/>
    </source>
</evidence>
<feature type="transmembrane region" description="Helical" evidence="7">
    <location>
        <begin position="65"/>
        <end position="87"/>
    </location>
</feature>
<sequence length="249" mass="27659">MYSLYRAIMAFSFEVKVPKALKSVKYTLAAVNGVFVITGFLLLIVGIVILVTYSEYDLLITRRFFTIPGFVIATGVIILLGSFLGFYGAITKQFYLIAAYCGLLVLVLIFEIAIVIVSYGLKNDATSAIRSPMLQTLQLYESRRDIAKIWDDLQMQFECCGVAGRFDYVSNRIPVSCCHIDYGTISPFECMTANAYPTGCASVLGEWLSYNAHVIAICALLALCLQVLLTAMAGWLAYRSKFEEIELES</sequence>
<dbReference type="PANTHER" id="PTHR19282:SF456">
    <property type="entry name" value="CD63 MOLECULE"/>
    <property type="match status" value="1"/>
</dbReference>
<dbReference type="InterPro" id="IPR000301">
    <property type="entry name" value="Tetraspanin_animals"/>
</dbReference>
<accession>A0A921YMS8</accession>